<evidence type="ECO:0000313" key="2">
    <source>
        <dbReference type="EMBL" id="PIL30224.1"/>
    </source>
</evidence>
<dbReference type="EMBL" id="AYKW01000016">
    <property type="protein sequence ID" value="PIL30224.1"/>
    <property type="molecule type" value="Genomic_DNA"/>
</dbReference>
<name>A0A2G8S8I9_9APHY</name>
<accession>A0A2G8S8I9</accession>
<evidence type="ECO:0000313" key="1">
    <source>
        <dbReference type="EMBL" id="PIL30054.1"/>
    </source>
</evidence>
<reference evidence="1 3" key="1">
    <citation type="journal article" date="2015" name="Sci. Rep.">
        <title>Chromosome-level genome map provides insights into diverse defense mechanisms in the medicinal fungus Ganoderma sinense.</title>
        <authorList>
            <person name="Zhu Y."/>
            <person name="Xu J."/>
            <person name="Sun C."/>
            <person name="Zhou S."/>
            <person name="Xu H."/>
            <person name="Nelson D.R."/>
            <person name="Qian J."/>
            <person name="Song J."/>
            <person name="Luo H."/>
            <person name="Xiang L."/>
            <person name="Li Y."/>
            <person name="Xu Z."/>
            <person name="Ji A."/>
            <person name="Wang L."/>
            <person name="Lu S."/>
            <person name="Hayward A."/>
            <person name="Sun W."/>
            <person name="Li X."/>
            <person name="Schwartz D.C."/>
            <person name="Wang Y."/>
            <person name="Chen S."/>
        </authorList>
    </citation>
    <scope>NUCLEOTIDE SEQUENCE [LARGE SCALE GENOMIC DNA]</scope>
    <source>
        <strain evidence="1 3">ZZ0214-1</strain>
    </source>
</reference>
<sequence>MSLFRFPLPSPPNHRLPITTRPHLFVNAAPSSSNIPGWLLPTMARDFAADRPRENIQNIW</sequence>
<dbReference type="AlphaFoldDB" id="A0A2G8S8I9"/>
<keyword evidence="3" id="KW-1185">Reference proteome</keyword>
<comment type="caution">
    <text evidence="1">The sequence shown here is derived from an EMBL/GenBank/DDBJ whole genome shotgun (WGS) entry which is preliminary data.</text>
</comment>
<dbReference type="Proteomes" id="UP000230002">
    <property type="component" value="Unassembled WGS sequence"/>
</dbReference>
<protein>
    <submittedName>
        <fullName evidence="1">Uncharacterized protein</fullName>
    </submittedName>
</protein>
<gene>
    <name evidence="1" type="ORF">GSI_07631</name>
    <name evidence="2" type="ORF">GSI_07802</name>
</gene>
<evidence type="ECO:0000313" key="3">
    <source>
        <dbReference type="Proteomes" id="UP000230002"/>
    </source>
</evidence>
<dbReference type="EMBL" id="AYKW01000016">
    <property type="protein sequence ID" value="PIL30054.1"/>
    <property type="molecule type" value="Genomic_DNA"/>
</dbReference>
<organism evidence="1 3">
    <name type="scientific">Ganoderma sinense ZZ0214-1</name>
    <dbReference type="NCBI Taxonomy" id="1077348"/>
    <lineage>
        <taxon>Eukaryota</taxon>
        <taxon>Fungi</taxon>
        <taxon>Dikarya</taxon>
        <taxon>Basidiomycota</taxon>
        <taxon>Agaricomycotina</taxon>
        <taxon>Agaricomycetes</taxon>
        <taxon>Polyporales</taxon>
        <taxon>Polyporaceae</taxon>
        <taxon>Ganoderma</taxon>
    </lineage>
</organism>
<proteinExistence type="predicted"/>